<keyword evidence="13" id="KW-1185">Reference proteome</keyword>
<dbReference type="EMBL" id="JAXUIC010000009">
    <property type="protein sequence ID" value="KAK4573640.1"/>
    <property type="molecule type" value="Genomic_DNA"/>
</dbReference>
<evidence type="ECO:0000256" key="4">
    <source>
        <dbReference type="ARBA" id="ARBA00022729"/>
    </source>
</evidence>
<evidence type="ECO:0000256" key="9">
    <source>
        <dbReference type="ARBA" id="ARBA00023180"/>
    </source>
</evidence>
<keyword evidence="8" id="KW-0675">Receptor</keyword>
<dbReference type="Proteomes" id="UP001324115">
    <property type="component" value="Unassembled WGS sequence"/>
</dbReference>
<evidence type="ECO:0000313" key="13">
    <source>
        <dbReference type="Proteomes" id="UP001324115"/>
    </source>
</evidence>
<reference evidence="12 13" key="1">
    <citation type="journal article" date="2023" name="G3 (Bethesda)">
        <title>A haplotype-resolved chromosome-scale genome for Quercus rubra L. provides insights into the genetics of adaptive traits for red oak species.</title>
        <authorList>
            <person name="Kapoor B."/>
            <person name="Jenkins J."/>
            <person name="Schmutz J."/>
            <person name="Zhebentyayeva T."/>
            <person name="Kuelheim C."/>
            <person name="Coggeshall M."/>
            <person name="Heim C."/>
            <person name="Lasky J.R."/>
            <person name="Leites L."/>
            <person name="Islam-Faridi N."/>
            <person name="Romero-Severson J."/>
            <person name="DeLeo V.L."/>
            <person name="Lucas S.M."/>
            <person name="Lazic D."/>
            <person name="Gailing O."/>
            <person name="Carlson J."/>
            <person name="Staton M."/>
        </authorList>
    </citation>
    <scope>NUCLEOTIDE SEQUENCE [LARGE SCALE GENOMIC DNA]</scope>
    <source>
        <strain evidence="12">Pseudo-F2</strain>
    </source>
</reference>
<dbReference type="InterPro" id="IPR032675">
    <property type="entry name" value="LRR_dom_sf"/>
</dbReference>
<dbReference type="GO" id="GO:0016020">
    <property type="term" value="C:membrane"/>
    <property type="evidence" value="ECO:0007669"/>
    <property type="project" value="UniProtKB-SubCell"/>
</dbReference>
<name>A0AAN7EKM5_QUERU</name>
<dbReference type="Pfam" id="PF08263">
    <property type="entry name" value="LRRNT_2"/>
    <property type="match status" value="1"/>
</dbReference>
<evidence type="ECO:0000256" key="8">
    <source>
        <dbReference type="ARBA" id="ARBA00023170"/>
    </source>
</evidence>
<evidence type="ECO:0000256" key="1">
    <source>
        <dbReference type="ARBA" id="ARBA00004479"/>
    </source>
</evidence>
<proteinExistence type="predicted"/>
<feature type="domain" description="Leucine-rich repeat-containing N-terminal plant-type" evidence="11">
    <location>
        <begin position="2"/>
        <end position="40"/>
    </location>
</feature>
<keyword evidence="9" id="KW-0325">Glycoprotein</keyword>
<organism evidence="12 13">
    <name type="scientific">Quercus rubra</name>
    <name type="common">Northern red oak</name>
    <name type="synonym">Quercus borealis</name>
    <dbReference type="NCBI Taxonomy" id="3512"/>
    <lineage>
        <taxon>Eukaryota</taxon>
        <taxon>Viridiplantae</taxon>
        <taxon>Streptophyta</taxon>
        <taxon>Embryophyta</taxon>
        <taxon>Tracheophyta</taxon>
        <taxon>Spermatophyta</taxon>
        <taxon>Magnoliopsida</taxon>
        <taxon>eudicotyledons</taxon>
        <taxon>Gunneridae</taxon>
        <taxon>Pentapetalae</taxon>
        <taxon>rosids</taxon>
        <taxon>fabids</taxon>
        <taxon>Fagales</taxon>
        <taxon>Fagaceae</taxon>
        <taxon>Quercus</taxon>
    </lineage>
</organism>
<protein>
    <recommendedName>
        <fullName evidence="11">Leucine-rich repeat-containing N-terminal plant-type domain-containing protein</fullName>
    </recommendedName>
</protein>
<dbReference type="AlphaFoldDB" id="A0AAN7EKM5"/>
<gene>
    <name evidence="12" type="ORF">RGQ29_031548</name>
</gene>
<comment type="caution">
    <text evidence="12">The sequence shown here is derived from an EMBL/GenBank/DDBJ whole genome shotgun (WGS) entry which is preliminary data.</text>
</comment>
<evidence type="ECO:0000256" key="5">
    <source>
        <dbReference type="ARBA" id="ARBA00022737"/>
    </source>
</evidence>
<keyword evidence="2" id="KW-0433">Leucine-rich repeat</keyword>
<evidence type="ECO:0000259" key="11">
    <source>
        <dbReference type="Pfam" id="PF08263"/>
    </source>
</evidence>
<evidence type="ECO:0000256" key="7">
    <source>
        <dbReference type="ARBA" id="ARBA00023136"/>
    </source>
</evidence>
<dbReference type="Gene3D" id="3.80.10.10">
    <property type="entry name" value="Ribonuclease Inhibitor"/>
    <property type="match status" value="2"/>
</dbReference>
<evidence type="ECO:0000256" key="6">
    <source>
        <dbReference type="ARBA" id="ARBA00022989"/>
    </source>
</evidence>
<evidence type="ECO:0000256" key="10">
    <source>
        <dbReference type="SAM" id="Phobius"/>
    </source>
</evidence>
<comment type="subcellular location">
    <subcellularLocation>
        <location evidence="1">Membrane</location>
        <topology evidence="1">Single-pass type I membrane protein</topology>
    </subcellularLocation>
</comment>
<dbReference type="PANTHER" id="PTHR48063:SF103">
    <property type="entry name" value="LEUCINE-RICH RECEPTOR-LIKE KINASE FAMILY PROTEIN"/>
    <property type="match status" value="1"/>
</dbReference>
<keyword evidence="3 10" id="KW-0812">Transmembrane</keyword>
<keyword evidence="4" id="KW-0732">Signal</keyword>
<keyword evidence="7 10" id="KW-0472">Membrane</keyword>
<accession>A0AAN7EKM5</accession>
<keyword evidence="5" id="KW-0677">Repeat</keyword>
<feature type="transmembrane region" description="Helical" evidence="10">
    <location>
        <begin position="221"/>
        <end position="242"/>
    </location>
</feature>
<keyword evidence="6 10" id="KW-1133">Transmembrane helix</keyword>
<dbReference type="InterPro" id="IPR046956">
    <property type="entry name" value="RLP23-like"/>
</dbReference>
<evidence type="ECO:0000256" key="2">
    <source>
        <dbReference type="ARBA" id="ARBA00022614"/>
    </source>
</evidence>
<evidence type="ECO:0000256" key="3">
    <source>
        <dbReference type="ARBA" id="ARBA00022692"/>
    </source>
</evidence>
<evidence type="ECO:0000313" key="12">
    <source>
        <dbReference type="EMBL" id="KAK4573640.1"/>
    </source>
</evidence>
<dbReference type="SUPFAM" id="SSF52058">
    <property type="entry name" value="L domain-like"/>
    <property type="match status" value="1"/>
</dbReference>
<dbReference type="PANTHER" id="PTHR48063">
    <property type="entry name" value="LRR RECEPTOR-LIKE KINASE"/>
    <property type="match status" value="1"/>
</dbReference>
<sequence length="288" mass="32363">MDSEQEALLKIKEGFIKSSDPFSSWTAEKDCCKWRGVGCDNTNGHVTVLYLQSRVKTNSTYCKYNLRNLSHLEVLNLSGNSFSLKAENLNWICGLSSLKVLDLGGVGLCNAENWLDAVNLLLNLLQALIPDAIGNLTSLTSIDLSMNNLEVLDESHNNLSRVIPRGLLLDRFGNSSYIGNPRLCGIPLSKISSSNESFGDPKYSNEKRDEENQDSYAIHSFYISLGLGFITWFWVFWGSLLLKRTWTYAYFHFLGNMNDKIYVMVAVGAAKLQSKFQHQQAPQVKGRQ</sequence>
<dbReference type="InterPro" id="IPR013210">
    <property type="entry name" value="LRR_N_plant-typ"/>
</dbReference>